<dbReference type="EMBL" id="QGNW01000215">
    <property type="protein sequence ID" value="RVW84468.1"/>
    <property type="molecule type" value="Genomic_DNA"/>
</dbReference>
<feature type="compositionally biased region" description="Polar residues" evidence="1">
    <location>
        <begin position="161"/>
        <end position="180"/>
    </location>
</feature>
<accession>A0A438HJ56</accession>
<gene>
    <name evidence="2" type="ORF">CK203_041325</name>
</gene>
<dbReference type="Proteomes" id="UP000288805">
    <property type="component" value="Unassembled WGS sequence"/>
</dbReference>
<feature type="compositionally biased region" description="Low complexity" evidence="1">
    <location>
        <begin position="142"/>
        <end position="152"/>
    </location>
</feature>
<feature type="compositionally biased region" description="Basic residues" evidence="1">
    <location>
        <begin position="111"/>
        <end position="121"/>
    </location>
</feature>
<evidence type="ECO:0008006" key="4">
    <source>
        <dbReference type="Google" id="ProtNLM"/>
    </source>
</evidence>
<reference evidence="2 3" key="1">
    <citation type="journal article" date="2018" name="PLoS Genet.">
        <title>Population sequencing reveals clonal diversity and ancestral inbreeding in the grapevine cultivar Chardonnay.</title>
        <authorList>
            <person name="Roach M.J."/>
            <person name="Johnson D.L."/>
            <person name="Bohlmann J."/>
            <person name="van Vuuren H.J."/>
            <person name="Jones S.J."/>
            <person name="Pretorius I.S."/>
            <person name="Schmidt S.A."/>
            <person name="Borneman A.R."/>
        </authorList>
    </citation>
    <scope>NUCLEOTIDE SEQUENCE [LARGE SCALE GENOMIC DNA]</scope>
    <source>
        <strain evidence="3">cv. Chardonnay</strain>
        <tissue evidence="2">Leaf</tissue>
    </source>
</reference>
<protein>
    <recommendedName>
        <fullName evidence="4">Retrovirus-related Pol polyprotein from transposon RE1</fullName>
    </recommendedName>
</protein>
<evidence type="ECO:0000313" key="3">
    <source>
        <dbReference type="Proteomes" id="UP000288805"/>
    </source>
</evidence>
<comment type="caution">
    <text evidence="2">The sequence shown here is derived from an EMBL/GenBank/DDBJ whole genome shotgun (WGS) entry which is preliminary data.</text>
</comment>
<feature type="region of interest" description="Disordered" evidence="1">
    <location>
        <begin position="108"/>
        <end position="180"/>
    </location>
</feature>
<evidence type="ECO:0000313" key="2">
    <source>
        <dbReference type="EMBL" id="RVW84468.1"/>
    </source>
</evidence>
<proteinExistence type="predicted"/>
<dbReference type="AlphaFoldDB" id="A0A438HJ56"/>
<feature type="compositionally biased region" description="Polar residues" evidence="1">
    <location>
        <begin position="122"/>
        <end position="141"/>
    </location>
</feature>
<name>A0A438HJ56_VITVI</name>
<organism evidence="2 3">
    <name type="scientific">Vitis vinifera</name>
    <name type="common">Grape</name>
    <dbReference type="NCBI Taxonomy" id="29760"/>
    <lineage>
        <taxon>Eukaryota</taxon>
        <taxon>Viridiplantae</taxon>
        <taxon>Streptophyta</taxon>
        <taxon>Embryophyta</taxon>
        <taxon>Tracheophyta</taxon>
        <taxon>Spermatophyta</taxon>
        <taxon>Magnoliopsida</taxon>
        <taxon>eudicotyledons</taxon>
        <taxon>Gunneridae</taxon>
        <taxon>Pentapetalae</taxon>
        <taxon>rosids</taxon>
        <taxon>Vitales</taxon>
        <taxon>Vitaceae</taxon>
        <taxon>Viteae</taxon>
        <taxon>Vitis</taxon>
    </lineage>
</organism>
<evidence type="ECO:0000256" key="1">
    <source>
        <dbReference type="SAM" id="MobiDB-lite"/>
    </source>
</evidence>
<dbReference type="PANTHER" id="PTHR47481:SF31">
    <property type="entry name" value="OS01G0873500 PROTEIN"/>
    <property type="match status" value="1"/>
</dbReference>
<dbReference type="PANTHER" id="PTHR47481">
    <property type="match status" value="1"/>
</dbReference>
<sequence>MVSELLWLHCMPAFSFNDPQSLPPPENNNRILWLLQHKPPQIIVAEKDQVLQLLGGLRADYNSSVASLTAREDDISLHLVHNILLIHEQRLNLQTSITEDEVLAQIATTNRPRRYQNRRHNSSFPSQNTSQGRGSFHNQNTSQGRGCSSGRGQDPRYSHTGPDSQPTQLSRPPSNITTNNNMQAMVASPSSSINDSWFMDTGVTHHLSQTLDDLSHKIPYQGDDKVAIGDGVTLPFFLSIAILCFMLKLQPTELVSEPPISRIHLSI</sequence>